<name>A0ABN1E1M2_SACER</name>
<sequence>MLDHDTDSYYKISRVFVDGGPVGNLLRDNLVDNITLYWLTGTGASAARWYWEFGRAQAAAHAAGPAPPAVSVPVGFTTFPGPSDRPRSLW</sequence>
<gene>
    <name evidence="1" type="ORF">GCM10009533_63610</name>
</gene>
<dbReference type="Proteomes" id="UP001500729">
    <property type="component" value="Unassembled WGS sequence"/>
</dbReference>
<organism evidence="1 2">
    <name type="scientific">Saccharopolyspora erythraea</name>
    <name type="common">Streptomyces erythraeus</name>
    <dbReference type="NCBI Taxonomy" id="1836"/>
    <lineage>
        <taxon>Bacteria</taxon>
        <taxon>Bacillati</taxon>
        <taxon>Actinomycetota</taxon>
        <taxon>Actinomycetes</taxon>
        <taxon>Pseudonocardiales</taxon>
        <taxon>Pseudonocardiaceae</taxon>
        <taxon>Saccharopolyspora</taxon>
    </lineage>
</organism>
<evidence type="ECO:0000313" key="2">
    <source>
        <dbReference type="Proteomes" id="UP001500729"/>
    </source>
</evidence>
<reference evidence="1 2" key="1">
    <citation type="journal article" date="2019" name="Int. J. Syst. Evol. Microbiol.">
        <title>The Global Catalogue of Microorganisms (GCM) 10K type strain sequencing project: providing services to taxonomists for standard genome sequencing and annotation.</title>
        <authorList>
            <consortium name="The Broad Institute Genomics Platform"/>
            <consortium name="The Broad Institute Genome Sequencing Center for Infectious Disease"/>
            <person name="Wu L."/>
            <person name="Ma J."/>
        </authorList>
    </citation>
    <scope>NUCLEOTIDE SEQUENCE [LARGE SCALE GENOMIC DNA]</scope>
    <source>
        <strain evidence="1 2">JCM 10303</strain>
    </source>
</reference>
<evidence type="ECO:0000313" key="1">
    <source>
        <dbReference type="EMBL" id="GAA0557272.1"/>
    </source>
</evidence>
<dbReference type="EMBL" id="BAAAGS010000073">
    <property type="protein sequence ID" value="GAA0557272.1"/>
    <property type="molecule type" value="Genomic_DNA"/>
</dbReference>
<protein>
    <submittedName>
        <fullName evidence="1">Uncharacterized protein</fullName>
    </submittedName>
</protein>
<keyword evidence="2" id="KW-1185">Reference proteome</keyword>
<dbReference type="InterPro" id="IPR029058">
    <property type="entry name" value="AB_hydrolase_fold"/>
</dbReference>
<dbReference type="RefSeq" id="WP_029622164.1">
    <property type="nucleotide sequence ID" value="NZ_BAAAGS010000073.1"/>
</dbReference>
<comment type="caution">
    <text evidence="1">The sequence shown here is derived from an EMBL/GenBank/DDBJ whole genome shotgun (WGS) entry which is preliminary data.</text>
</comment>
<dbReference type="Gene3D" id="3.40.50.1820">
    <property type="entry name" value="alpha/beta hydrolase"/>
    <property type="match status" value="1"/>
</dbReference>
<proteinExistence type="predicted"/>
<accession>A0ABN1E1M2</accession>